<dbReference type="RefSeq" id="WP_218778750.1">
    <property type="nucleotide sequence ID" value="NZ_FUKR01000050.1"/>
</dbReference>
<dbReference type="GO" id="GO:0004519">
    <property type="term" value="F:endonuclease activity"/>
    <property type="evidence" value="ECO:0007669"/>
    <property type="project" value="UniProtKB-KW"/>
</dbReference>
<name>A0A1R4JPL3_9MICO</name>
<protein>
    <submittedName>
        <fullName evidence="2">HNH endonuclease family protein</fullName>
    </submittedName>
</protein>
<dbReference type="EMBL" id="FUKR01000050">
    <property type="protein sequence ID" value="SJN33947.1"/>
    <property type="molecule type" value="Genomic_DNA"/>
</dbReference>
<organism evidence="2 3">
    <name type="scientific">Mycetocola reblochoni REB411</name>
    <dbReference type="NCBI Taxonomy" id="1255698"/>
    <lineage>
        <taxon>Bacteria</taxon>
        <taxon>Bacillati</taxon>
        <taxon>Actinomycetota</taxon>
        <taxon>Actinomycetes</taxon>
        <taxon>Micrococcales</taxon>
        <taxon>Microbacteriaceae</taxon>
        <taxon>Mycetocola</taxon>
    </lineage>
</organism>
<dbReference type="Pfam" id="PF01844">
    <property type="entry name" value="HNH"/>
    <property type="match status" value="1"/>
</dbReference>
<dbReference type="AlphaFoldDB" id="A0A1R4JPL3"/>
<dbReference type="Proteomes" id="UP000196778">
    <property type="component" value="Unassembled WGS sequence"/>
</dbReference>
<keyword evidence="3" id="KW-1185">Reference proteome</keyword>
<dbReference type="SMART" id="SM00507">
    <property type="entry name" value="HNHc"/>
    <property type="match status" value="1"/>
</dbReference>
<reference evidence="3" key="1">
    <citation type="submission" date="2017-02" db="EMBL/GenBank/DDBJ databases">
        <authorList>
            <person name="Dridi B."/>
        </authorList>
    </citation>
    <scope>NUCLEOTIDE SEQUENCE [LARGE SCALE GENOMIC DNA]</scope>
    <source>
        <strain evidence="3">EB411</strain>
    </source>
</reference>
<dbReference type="InterPro" id="IPR003615">
    <property type="entry name" value="HNH_nuc"/>
</dbReference>
<keyword evidence="2" id="KW-0540">Nuclease</keyword>
<accession>A0A1R4JPL3</accession>
<dbReference type="GO" id="GO:0008270">
    <property type="term" value="F:zinc ion binding"/>
    <property type="evidence" value="ECO:0007669"/>
    <property type="project" value="InterPro"/>
</dbReference>
<keyword evidence="2" id="KW-0378">Hydrolase</keyword>
<feature type="domain" description="HNH nuclease" evidence="1">
    <location>
        <begin position="82"/>
        <end position="132"/>
    </location>
</feature>
<gene>
    <name evidence="2" type="ORF">FM119_08665</name>
</gene>
<evidence type="ECO:0000259" key="1">
    <source>
        <dbReference type="SMART" id="SM00507"/>
    </source>
</evidence>
<evidence type="ECO:0000313" key="2">
    <source>
        <dbReference type="EMBL" id="SJN33947.1"/>
    </source>
</evidence>
<dbReference type="InterPro" id="IPR052892">
    <property type="entry name" value="NA-targeting_endonuclease"/>
</dbReference>
<dbReference type="Gene3D" id="1.10.30.50">
    <property type="match status" value="1"/>
</dbReference>
<dbReference type="PANTHER" id="PTHR33877">
    <property type="entry name" value="SLL1193 PROTEIN"/>
    <property type="match status" value="1"/>
</dbReference>
<dbReference type="InterPro" id="IPR002711">
    <property type="entry name" value="HNH"/>
</dbReference>
<sequence length="145" mass="16597">MADQYNARREHERQTEAEAIAAVDRIAQQLMDETEAIKHWGGERPYDGVLSMIAKRIEAAFPPEPVEHLAVPGRQRKKFTHKERMTVFRRDSYRCRYCGDDEQLTVDHVVAWSRGGSDELDNLQTLCLSCNSRKGDSDGRPPRPA</sequence>
<dbReference type="GO" id="GO:0003676">
    <property type="term" value="F:nucleic acid binding"/>
    <property type="evidence" value="ECO:0007669"/>
    <property type="project" value="InterPro"/>
</dbReference>
<dbReference type="CDD" id="cd00085">
    <property type="entry name" value="HNHc"/>
    <property type="match status" value="1"/>
</dbReference>
<evidence type="ECO:0000313" key="3">
    <source>
        <dbReference type="Proteomes" id="UP000196778"/>
    </source>
</evidence>
<proteinExistence type="predicted"/>
<dbReference type="PANTHER" id="PTHR33877:SF2">
    <property type="entry name" value="OS07G0170200 PROTEIN"/>
    <property type="match status" value="1"/>
</dbReference>
<keyword evidence="2" id="KW-0255">Endonuclease</keyword>